<dbReference type="Proteomes" id="UP000249890">
    <property type="component" value="Chromosome"/>
</dbReference>
<evidence type="ECO:0000313" key="2">
    <source>
        <dbReference type="EMBL" id="ASA20624.1"/>
    </source>
</evidence>
<keyword evidence="3" id="KW-1185">Reference proteome</keyword>
<dbReference type="Pfam" id="PF13560">
    <property type="entry name" value="HTH_31"/>
    <property type="match status" value="1"/>
</dbReference>
<organism evidence="2 3">
    <name type="scientific">Paenibacillus donghaensis</name>
    <dbReference type="NCBI Taxonomy" id="414771"/>
    <lineage>
        <taxon>Bacteria</taxon>
        <taxon>Bacillati</taxon>
        <taxon>Bacillota</taxon>
        <taxon>Bacilli</taxon>
        <taxon>Bacillales</taxon>
        <taxon>Paenibacillaceae</taxon>
        <taxon>Paenibacillus</taxon>
    </lineage>
</organism>
<dbReference type="NCBIfam" id="TIGR01716">
    <property type="entry name" value="RGG_Cterm"/>
    <property type="match status" value="1"/>
</dbReference>
<dbReference type="InterPro" id="IPR010057">
    <property type="entry name" value="Transcription_activator_Rgg_C"/>
</dbReference>
<dbReference type="PANTHER" id="PTHR37038">
    <property type="entry name" value="TRANSCRIPTIONAL REGULATOR-RELATED"/>
    <property type="match status" value="1"/>
</dbReference>
<dbReference type="InterPro" id="IPR011990">
    <property type="entry name" value="TPR-like_helical_dom_sf"/>
</dbReference>
<dbReference type="SMART" id="SM00530">
    <property type="entry name" value="HTH_XRE"/>
    <property type="match status" value="1"/>
</dbReference>
<dbReference type="Pfam" id="PF21259">
    <property type="entry name" value="Rgg_C"/>
    <property type="match status" value="1"/>
</dbReference>
<feature type="domain" description="HTH cro/C1-type" evidence="1">
    <location>
        <begin position="7"/>
        <end position="60"/>
    </location>
</feature>
<dbReference type="SUPFAM" id="SSF47413">
    <property type="entry name" value="lambda repressor-like DNA-binding domains"/>
    <property type="match status" value="1"/>
</dbReference>
<proteinExistence type="predicted"/>
<evidence type="ECO:0000313" key="3">
    <source>
        <dbReference type="Proteomes" id="UP000249890"/>
    </source>
</evidence>
<gene>
    <name evidence="2" type="ORF">B9T62_07345</name>
</gene>
<dbReference type="EMBL" id="CP021780">
    <property type="protein sequence ID" value="ASA20624.1"/>
    <property type="molecule type" value="Genomic_DNA"/>
</dbReference>
<reference evidence="2 3" key="1">
    <citation type="submission" date="2017-06" db="EMBL/GenBank/DDBJ databases">
        <title>Complete genome sequence of Paenibacillus donghaensis KCTC 13049T isolated from East Sea sediment, South Korea.</title>
        <authorList>
            <person name="Jung B.K."/>
            <person name="Hong S.-J."/>
            <person name="Shin J.-H."/>
        </authorList>
    </citation>
    <scope>NUCLEOTIDE SEQUENCE [LARGE SCALE GENOMIC DNA]</scope>
    <source>
        <strain evidence="2 3">KCTC 13049</strain>
    </source>
</reference>
<name>A0A2Z2K6T2_9BACL</name>
<dbReference type="InterPro" id="IPR053163">
    <property type="entry name" value="HTH-type_regulator_Rgg"/>
</dbReference>
<dbReference type="InterPro" id="IPR010982">
    <property type="entry name" value="Lambda_DNA-bd_dom_sf"/>
</dbReference>
<dbReference type="Gene3D" id="1.25.40.10">
    <property type="entry name" value="Tetratricopeptide repeat domain"/>
    <property type="match status" value="1"/>
</dbReference>
<protein>
    <recommendedName>
        <fullName evidence="1">HTH cro/C1-type domain-containing protein</fullName>
    </recommendedName>
</protein>
<accession>A0A2Z2K6T2</accession>
<dbReference type="PROSITE" id="PS50943">
    <property type="entry name" value="HTH_CROC1"/>
    <property type="match status" value="1"/>
</dbReference>
<dbReference type="OrthoDB" id="2360592at2"/>
<dbReference type="InterPro" id="IPR001387">
    <property type="entry name" value="Cro/C1-type_HTH"/>
</dbReference>
<dbReference type="GO" id="GO:0003677">
    <property type="term" value="F:DNA binding"/>
    <property type="evidence" value="ECO:0007669"/>
    <property type="project" value="InterPro"/>
</dbReference>
<dbReference type="KEGG" id="pdh:B9T62_07345"/>
<dbReference type="CDD" id="cd00093">
    <property type="entry name" value="HTH_XRE"/>
    <property type="match status" value="1"/>
</dbReference>
<sequence>MVLGHTIKQIRRSKGLNQSDLAGGIMSRSNLSRFEGGEYFPGYDKLISILDKLEMSLEELLFLHYEHAQPIKRSLHLKLVEAGNRYEFEQVKAISYECLALYESTRTVAFYHLYLLGQGVLIKHGREDQMKRVGEIADYIKPYLLSVDKWYLYEFKLLNNFLFTLNSADAIFFGLRAVQEFDKYHSFAESRTIPQHLLQNIATICLAEHNYEKSLFFLKKALPLADQTHLLYDKIVTSVYYEITVICLKQSKDTTKLVSYLEMLRQLEFNDSYLALLQVCREHLHEGLPALSSP</sequence>
<dbReference type="RefSeq" id="WP_087914642.1">
    <property type="nucleotide sequence ID" value="NZ_CP021780.1"/>
</dbReference>
<evidence type="ECO:0000259" key="1">
    <source>
        <dbReference type="PROSITE" id="PS50943"/>
    </source>
</evidence>
<dbReference type="AlphaFoldDB" id="A0A2Z2K6T2"/>